<dbReference type="EMBL" id="MLAK01001048">
    <property type="protein sequence ID" value="OHS98585.1"/>
    <property type="molecule type" value="Genomic_DNA"/>
</dbReference>
<keyword evidence="9" id="KW-1185">Reference proteome</keyword>
<dbReference type="RefSeq" id="XP_068351722.1">
    <property type="nucleotide sequence ID" value="XM_068510001.1"/>
</dbReference>
<feature type="domain" description="HYDIN/VesB/CFA65-like Ig-like" evidence="7">
    <location>
        <begin position="2099"/>
        <end position="2183"/>
    </location>
</feature>
<proteinExistence type="predicted"/>
<dbReference type="InterPro" id="IPR053879">
    <property type="entry name" value="HYDIN_VesB_CFA65-like_Ig"/>
</dbReference>
<dbReference type="GeneID" id="94844705"/>
<sequence length="3076" mass="349149">MIQRKIVPSPAIFPPTFITTISRLTVTIHNDSSQMLKYEWRKYETEEEEERVLSKIDVLNSDQRSKYYSLLLYNSENFRFEKQSAIIWPKRTEQIIVNFTPQSSQIYEEIAYLYDIENKTRIPYKLSGTGLPPNAEFSVSQINVAHVALDKLFEYKIQLINKGQSPLDFELVEREVKLLSFNFSPKTGHLNVGQSIDILISFGSAHIGQFTETFEFKTYYNGIPGNSPTLTFYGRVLGPSFSLSDSKIDFGVVSYGFLYSKEFEIKNVSSIPFDYYLVLKHDPTFDSREFSLFPDTGIINEYSKQSIRVEFIPISIQKYDILLEIHSEKCDDILDTIRIVAECICPEITIVNPLICLDEVFIGHQYTSFLTLKNDTDYPAKFEFIEATDQSILDADLIASKMSGVLNGHCLTEVTFRFKPLQLGHIALERFIKIFGSNDPPLQYTIKALSVGPSISFSTEKVNFGKIGVLSESIQRFQIYNNSLIYAPFKCVIESASGVFSIDPEADIIPPNDNYSISVKAFLDDTLTFNGKISLFFENLLPIYLDVTAKGTGTAIVPNIDMSIINLGYLFIDQKYTTQFAFENKGRRQQEIKFAQQKPRFEGMNVKDPVFTFEVTPNDKVIKPHESQTFTISVLCKSTGDFNITLPTHNTIGKKRLDLFKTLVKGTFIKPVVTFDDDLLVFNYYHDLKEEEKRTGHIISNKPIFPSPDLLRTIVNHNGITNRSELPLSIYAHTEFPFSISKTSFDLDVGESTTFDVIFDPSFKKSFSSETITKQITFGFKNNPTKFYLNVCANLFFPNLKFSHTSIDFGSLLKHTEDSRSIQITNISEFDVDFFWELTYEEDVAKIFDVYPIRGRINRNKTEEASFTFFAIGQAEVTGTAVCHIIGGPEYTINLRGSSSDISFKIEPGIIDFGHKNYTEPMTSSLILRNTSKIPFNFSVLIPKGNGFSEFTVQPMSGQIQNGNFLTINIRIVAGVPKEFKEKFFFKIGHFDDAEVDIFVNATYPQLQTQMPRSQDDPNLSSLHRFYPRVPPETAGPDMLSRIEKELMIERLTLIEKQKKQHIPLYGSLKSIYFASCFTVDFGTITMGEVRKQEFSLKSISLCNFSCDIGTRSLLGTGIKIEPCSFTDIEPNQEIKIAFVYDSTKGKKASGEIVKSVILSFSNELAYQITVRAFVKIPQLTFSATHFDFEQTLVGQFRTKTVQITNTHKIPLDFNFGSAITSNLLQRNIDKRIGAVFQATPSSGVLPPSSFLNVDITFSPSTEQDFVMQFNIHVKYNEQPVIFGLKGSSRLMKLKFDPPELTFPPIQPFGEPSYAEFEIVNPTNYDIEAYLPQFDFENVCEKIRYKYNEIHANDLLKTKPENIVNLSGTIQNIQVEEPFYPKQVTKFSFCIIVHGPMKSGKTTVSRLLSESLERIPVISLKAIWKNDQDDDFYIKKFSDVISGPDCLKGFIVDGLDFFEEPPETDQFIIHSSKAKGVIDEVTKNPFTVLQKNHQTAAERALSLVLSSLNGHYVFMIALNCTTLAIAQHEIVAEEEMRNALEQQSKLEIEEIINMTQEEYDNLTPEMQFDCDRKRREYRHNLIRDEVSCDFHFDTNSSSLTSSSLRSSVHSRKTIREGEMKTPLKNRAPRKYNNRRFLNINDPASVSVAVFKLTLGSISEQIKDPEKPFQMFDVSSYISEDTTVLANLNVLLVDMSLPLSELKTAVIENLPSVEDLKAIAQANFVPPQKLVIPEKTECDPLDLPTIFTVVNDVPPGEFPQFFLEISSPGKSKKRPTKKIVDESLSKGMDAMKYTKRWILGPKEREKIRVKFSVNYTGKYHDSLKFQILNCRNDVFEMKLHGVCGYPDIDRTLKSLFNNIAPKITPKIENAFITDIHSYYFGTQLVVKDRTTKSAPSAYHALLNISNTSPYPAEIFAYLDESGLKCGWNVETPNLQIPPNGSTRLSVGFNPTTTEEYSNNLHITVKDNPDPITINMLGSGCIPVIDIPIVSLDFEKILLSQEKTLYFDITNIGNIAAFWKIKAPIPSFFKFIPKEGILNTKSSVTVSVTFKSTKPLVFKKNLTVDIMDKGKQKIFNSHPINVIAESFDVNFEFIFPKQMEQLIFGSMIVGESKTIMCQMKNKGKYQSHFSFIVNRTIKKLFTISPESGILPPGEKCVNVNFTFKSDSNYHYENAKGITLKMDDGLTKTNITKIPILFTADSVYSSYMLNPPNILDFGDMPIGITRSKVVMLSNNGLFPFDFEITKKTTENISKTKKTPRKRSPVANRRRKVIALQVGNFGFPVIFGTVQPGTSFPIEVDFTSQIPLEYSSEIIIKIMNDKPNQTSGINYSLIANSFVQGIITNDFEKIFPNQRLVLRYEVAQNEMTAFLEDEKMMHFCPTLINSTNTVQMALVNPYPVECIVDISILNKKAKVRSKPNSTKKKDGKLPFEISENVVTIPPSKTKIVDLMFSPKRAISYTNLIEVAVRGGTNPATNLMRFLVEGVGATPSLGVVGPDGNPIVKNLNYPFGRTLIGTKKTKSVAIKNFGLIPVSFTITTKTSNEFSIEKVDLSEEIVIQPGRLFNLVAAFAPGSNFNSSLSSKKYTFEVKINVTDNPKMNFVINFSGEGFREEVIFEGLTNDVTNSNSDMFFRNNVVGHTQSLTFHMRNLSQEKDFKFIWTETNEFKFSPSIGHLHCGKSKPIIVSFTTSHPSIYNSIQLICTLIRIEFIDKNNSPDWDDSMKTVRFLPPDQVPSELLIQQLFPEPPLDEIRRTSTARRNTLRKSGNTTSRRRLSSARRKTAIRADAEVQALHQQLQQQKNRLDPVRVVERKPEPLYKNTLERPREIPLLVSGISDIIKYHLSKTQIAFDATMMYDTRYVEFEMKNTSSIKFEYTWVLSKCESLRTSYEEFHNPPFNIIPASGVIDGGCTTVFRVNFTPEEVDDFTATLKCEIPFLTDKSPEIFVSGFSKRPICHISAPISDYLTSGRRHIDYTYPLPPDVRVIELYSSGIGIKRLRQFEIINTTNMPYEVFWEEDEVYKNPALVCEMPRAFISSGQHHSAKFSYRPVSVKTVESVWYFVIPEHNLRVQVLLVGRIIPTQ</sequence>
<dbReference type="OrthoDB" id="442692at2759"/>
<dbReference type="GO" id="GO:0005930">
    <property type="term" value="C:axoneme"/>
    <property type="evidence" value="ECO:0007669"/>
    <property type="project" value="TreeGrafter"/>
</dbReference>
<dbReference type="Gene3D" id="2.60.40.10">
    <property type="entry name" value="Immunoglobulins"/>
    <property type="match status" value="18"/>
</dbReference>
<name>A0A1J4JJ17_9EUKA</name>
<dbReference type="Proteomes" id="UP000179807">
    <property type="component" value="Unassembled WGS sequence"/>
</dbReference>
<accession>A0A1J4JJ17</accession>
<dbReference type="GO" id="GO:1904158">
    <property type="term" value="P:axonemal central apparatus assembly"/>
    <property type="evidence" value="ECO:0007669"/>
    <property type="project" value="TreeGrafter"/>
</dbReference>
<dbReference type="PANTHER" id="PTHR23053:SF0">
    <property type="entry name" value="HYDROCEPHALUS-INDUCING PROTEIN HOMOLOG"/>
    <property type="match status" value="1"/>
</dbReference>
<evidence type="ECO:0000256" key="4">
    <source>
        <dbReference type="ARBA" id="ARBA00023069"/>
    </source>
</evidence>
<evidence type="ECO:0000313" key="8">
    <source>
        <dbReference type="EMBL" id="OHS98585.1"/>
    </source>
</evidence>
<gene>
    <name evidence="8" type="ORF">TRFO_35013</name>
</gene>
<dbReference type="Pfam" id="PF22544">
    <property type="entry name" value="HYDIN_VesB_CFA65-like_Ig"/>
    <property type="match status" value="4"/>
</dbReference>
<evidence type="ECO:0000256" key="1">
    <source>
        <dbReference type="ARBA" id="ARBA00004138"/>
    </source>
</evidence>
<keyword evidence="4" id="KW-0969">Cilium</keyword>
<dbReference type="Gene3D" id="3.40.50.300">
    <property type="entry name" value="P-loop containing nucleotide triphosphate hydrolases"/>
    <property type="match status" value="1"/>
</dbReference>
<evidence type="ECO:0000313" key="9">
    <source>
        <dbReference type="Proteomes" id="UP000179807"/>
    </source>
</evidence>
<reference evidence="8" key="1">
    <citation type="submission" date="2016-10" db="EMBL/GenBank/DDBJ databases">
        <authorList>
            <person name="Benchimol M."/>
            <person name="Almeida L.G."/>
            <person name="Vasconcelos A.T."/>
            <person name="Perreira-Neves A."/>
            <person name="Rosa I.A."/>
            <person name="Tasca T."/>
            <person name="Bogo M.R."/>
            <person name="de Souza W."/>
        </authorList>
    </citation>
    <scope>NUCLEOTIDE SEQUENCE [LARGE SCALE GENOMIC DNA]</scope>
    <source>
        <strain evidence="8">K</strain>
    </source>
</reference>
<feature type="domain" description="HYDIN/VesB/CFA65-like Ig-like" evidence="7">
    <location>
        <begin position="1989"/>
        <end position="2070"/>
    </location>
</feature>
<feature type="region of interest" description="Disordered" evidence="6">
    <location>
        <begin position="2750"/>
        <end position="2774"/>
    </location>
</feature>
<evidence type="ECO:0000256" key="2">
    <source>
        <dbReference type="ARBA" id="ARBA00004496"/>
    </source>
</evidence>
<organism evidence="8 9">
    <name type="scientific">Tritrichomonas foetus</name>
    <dbReference type="NCBI Taxonomy" id="1144522"/>
    <lineage>
        <taxon>Eukaryota</taxon>
        <taxon>Metamonada</taxon>
        <taxon>Parabasalia</taxon>
        <taxon>Tritrichomonadida</taxon>
        <taxon>Tritrichomonadidae</taxon>
        <taxon>Tritrichomonas</taxon>
    </lineage>
</organism>
<feature type="compositionally biased region" description="Polar residues" evidence="6">
    <location>
        <begin position="2753"/>
        <end position="2765"/>
    </location>
</feature>
<evidence type="ECO:0000256" key="5">
    <source>
        <dbReference type="ARBA" id="ARBA00023273"/>
    </source>
</evidence>
<keyword evidence="3" id="KW-0963">Cytoplasm</keyword>
<dbReference type="InterPro" id="IPR008962">
    <property type="entry name" value="PapD-like_sf"/>
</dbReference>
<protein>
    <recommendedName>
        <fullName evidence="7">HYDIN/VesB/CFA65-like Ig-like domain-containing protein</fullName>
    </recommendedName>
</protein>
<dbReference type="InterPro" id="IPR013783">
    <property type="entry name" value="Ig-like_fold"/>
</dbReference>
<dbReference type="PANTHER" id="PTHR23053">
    <property type="entry name" value="DLEC1 DELETED IN LUNG AND ESOPHAGEAL CANCER 1"/>
    <property type="match status" value="1"/>
</dbReference>
<keyword evidence="5" id="KW-0966">Cell projection</keyword>
<dbReference type="GO" id="GO:0003341">
    <property type="term" value="P:cilium movement"/>
    <property type="evidence" value="ECO:0007669"/>
    <property type="project" value="TreeGrafter"/>
</dbReference>
<feature type="domain" description="HYDIN/VesB/CFA65-like Ig-like" evidence="7">
    <location>
        <begin position="1178"/>
        <end position="1287"/>
    </location>
</feature>
<dbReference type="SUPFAM" id="SSF52540">
    <property type="entry name" value="P-loop containing nucleoside triphosphate hydrolases"/>
    <property type="match status" value="1"/>
</dbReference>
<evidence type="ECO:0000256" key="3">
    <source>
        <dbReference type="ARBA" id="ARBA00022490"/>
    </source>
</evidence>
<dbReference type="SUPFAM" id="SSF49354">
    <property type="entry name" value="PapD-like"/>
    <property type="match status" value="1"/>
</dbReference>
<comment type="caution">
    <text evidence="8">The sequence shown here is derived from an EMBL/GenBank/DDBJ whole genome shotgun (WGS) entry which is preliminary data.</text>
</comment>
<evidence type="ECO:0000256" key="6">
    <source>
        <dbReference type="SAM" id="MobiDB-lite"/>
    </source>
</evidence>
<feature type="domain" description="HYDIN/VesB/CFA65-like Ig-like" evidence="7">
    <location>
        <begin position="135"/>
        <end position="234"/>
    </location>
</feature>
<comment type="subcellular location">
    <subcellularLocation>
        <location evidence="1">Cell projection</location>
        <location evidence="1">Cilium</location>
    </subcellularLocation>
    <subcellularLocation>
        <location evidence="2">Cytoplasm</location>
    </subcellularLocation>
</comment>
<dbReference type="InterPro" id="IPR027417">
    <property type="entry name" value="P-loop_NTPase"/>
</dbReference>
<evidence type="ECO:0000259" key="7">
    <source>
        <dbReference type="Pfam" id="PF22544"/>
    </source>
</evidence>
<dbReference type="InterPro" id="IPR033305">
    <property type="entry name" value="Hydin-like"/>
</dbReference>
<dbReference type="VEuPathDB" id="TrichDB:TRFO_35013"/>